<evidence type="ECO:0000256" key="3">
    <source>
        <dbReference type="ARBA" id="ARBA00022795"/>
    </source>
</evidence>
<keyword evidence="5" id="KW-1185">Reference proteome</keyword>
<accession>A0ABY7GJ50</accession>
<evidence type="ECO:0000256" key="2">
    <source>
        <dbReference type="ARBA" id="ARBA00007703"/>
    </source>
</evidence>
<sequence length="164" mass="18117">MIEKTYPITEKLLASGLKSTQQLFQLLNSEYEQLKQKTDPTALSTLAANKREVVAQLEQFSKQLGQVLATEKLLTSQEGVMSYLAKAKAADINIASSLQCWLDIEALCKKCRALNEQNGASIDLLSRHTQRCLQVLRGKSQLTATYGPDGTTRSVLFSHTLISV</sequence>
<protein>
    <submittedName>
        <fullName evidence="4">Flagellar protein FlgN</fullName>
    </submittedName>
</protein>
<dbReference type="InterPro" id="IPR036679">
    <property type="entry name" value="FlgN-like_sf"/>
</dbReference>
<name>A0ABY7GJ50_9GAMM</name>
<gene>
    <name evidence="4" type="ORF">NM686_016865</name>
</gene>
<dbReference type="Proteomes" id="UP001162780">
    <property type="component" value="Chromosome"/>
</dbReference>
<evidence type="ECO:0000256" key="1">
    <source>
        <dbReference type="ARBA" id="ARBA00002397"/>
    </source>
</evidence>
<organism evidence="4 5">
    <name type="scientific">Methylomonas rapida</name>
    <dbReference type="NCBI Taxonomy" id="2963939"/>
    <lineage>
        <taxon>Bacteria</taxon>
        <taxon>Pseudomonadati</taxon>
        <taxon>Pseudomonadota</taxon>
        <taxon>Gammaproteobacteria</taxon>
        <taxon>Methylococcales</taxon>
        <taxon>Methylococcaceae</taxon>
        <taxon>Methylomonas</taxon>
    </lineage>
</organism>
<comment type="function">
    <text evidence="1">Required for the efficient initiation of filament assembly.</text>
</comment>
<dbReference type="Pfam" id="PF05130">
    <property type="entry name" value="FlgN"/>
    <property type="match status" value="1"/>
</dbReference>
<keyword evidence="4" id="KW-0282">Flagellum</keyword>
<keyword evidence="3" id="KW-1005">Bacterial flagellum biogenesis</keyword>
<evidence type="ECO:0000313" key="4">
    <source>
        <dbReference type="EMBL" id="WAR44028.1"/>
    </source>
</evidence>
<comment type="similarity">
    <text evidence="2">Belongs to the FlgN family.</text>
</comment>
<dbReference type="EMBL" id="CP113517">
    <property type="protein sequence ID" value="WAR44028.1"/>
    <property type="molecule type" value="Genomic_DNA"/>
</dbReference>
<reference evidence="4" key="1">
    <citation type="submission" date="2022-11" db="EMBL/GenBank/DDBJ databases">
        <title>Methylomonas rapida sp. nov., Carotenoid-Producing Obligate Methanotrophs with High Growth Characteristics and Biotechnological Potential.</title>
        <authorList>
            <person name="Tikhonova E.N."/>
            <person name="Suleimanov R.Z."/>
            <person name="Miroshnikov K."/>
            <person name="Oshkin I.Y."/>
            <person name="Belova S.E."/>
            <person name="Danilova O.V."/>
            <person name="Ashikhmin A."/>
            <person name="Konopkin A."/>
            <person name="But S.Y."/>
            <person name="Khmelenina V.N."/>
            <person name="Kuznetsov N."/>
            <person name="Pimenov N.V."/>
            <person name="Dedysh S.N."/>
        </authorList>
    </citation>
    <scope>NUCLEOTIDE SEQUENCE</scope>
    <source>
        <strain evidence="4">MP1</strain>
    </source>
</reference>
<dbReference type="SUPFAM" id="SSF140566">
    <property type="entry name" value="FlgN-like"/>
    <property type="match status" value="1"/>
</dbReference>
<dbReference type="InterPro" id="IPR007809">
    <property type="entry name" value="FlgN-like"/>
</dbReference>
<dbReference type="Gene3D" id="1.20.58.300">
    <property type="entry name" value="FlgN-like"/>
    <property type="match status" value="1"/>
</dbReference>
<keyword evidence="4" id="KW-0969">Cilium</keyword>
<evidence type="ECO:0000313" key="5">
    <source>
        <dbReference type="Proteomes" id="UP001162780"/>
    </source>
</evidence>
<proteinExistence type="inferred from homology"/>
<dbReference type="RefSeq" id="WP_255189016.1">
    <property type="nucleotide sequence ID" value="NZ_CP113517.1"/>
</dbReference>
<keyword evidence="4" id="KW-0966">Cell projection</keyword>